<sequence>MESSLEHNSRKHSRDTHDEHPLLFDNTTADYRGCSISKVSSAYGQVRVPELHSDMQRMCGELKRIRMASPPDVDHRATDAVAVAVAETPSAATATGGGDMSGMGPSVPWSAHPPMAASHSIMPNRIWISTRSYHSIDTPQSVQPALLHPQDYANAHPNGSLDQDLSGTGHATHEELATMAIYTPMNMQLNELRNHRLNSRPESLHDVPHEPHTKNSLELQYRTLQAHNEPHDTVLDNYRSINEQLQYYHLLRSRSQ</sequence>
<comment type="caution">
    <text evidence="2">The sequence shown here is derived from an EMBL/GenBank/DDBJ whole genome shotgun (WGS) entry which is preliminary data.</text>
</comment>
<name>A0ABQ8F7G7_9FUNG</name>
<evidence type="ECO:0000313" key="3">
    <source>
        <dbReference type="Proteomes" id="UP001648503"/>
    </source>
</evidence>
<evidence type="ECO:0000313" key="2">
    <source>
        <dbReference type="EMBL" id="KAH6593304.1"/>
    </source>
</evidence>
<evidence type="ECO:0000256" key="1">
    <source>
        <dbReference type="SAM" id="MobiDB-lite"/>
    </source>
</evidence>
<organism evidence="2 3">
    <name type="scientific">Batrachochytrium salamandrivorans</name>
    <dbReference type="NCBI Taxonomy" id="1357716"/>
    <lineage>
        <taxon>Eukaryota</taxon>
        <taxon>Fungi</taxon>
        <taxon>Fungi incertae sedis</taxon>
        <taxon>Chytridiomycota</taxon>
        <taxon>Chytridiomycota incertae sedis</taxon>
        <taxon>Chytridiomycetes</taxon>
        <taxon>Rhizophydiales</taxon>
        <taxon>Rhizophydiales incertae sedis</taxon>
        <taxon>Batrachochytrium</taxon>
    </lineage>
</organism>
<feature type="region of interest" description="Disordered" evidence="1">
    <location>
        <begin position="1"/>
        <end position="21"/>
    </location>
</feature>
<proteinExistence type="predicted"/>
<accession>A0ABQ8F7G7</accession>
<keyword evidence="3" id="KW-1185">Reference proteome</keyword>
<reference evidence="2 3" key="1">
    <citation type="submission" date="2021-02" db="EMBL/GenBank/DDBJ databases">
        <title>Variation within the Batrachochytrium salamandrivorans European outbreak.</title>
        <authorList>
            <person name="Kelly M."/>
            <person name="Pasmans F."/>
            <person name="Shea T.P."/>
            <person name="Munoz J.F."/>
            <person name="Carranza S."/>
            <person name="Cuomo C.A."/>
            <person name="Martel A."/>
        </authorList>
    </citation>
    <scope>NUCLEOTIDE SEQUENCE [LARGE SCALE GENOMIC DNA]</scope>
    <source>
        <strain evidence="2 3">AMFP18/2</strain>
    </source>
</reference>
<dbReference type="EMBL" id="JAFCIX010000357">
    <property type="protein sequence ID" value="KAH6593304.1"/>
    <property type="molecule type" value="Genomic_DNA"/>
</dbReference>
<protein>
    <submittedName>
        <fullName evidence="2">Uncharacterized protein</fullName>
    </submittedName>
</protein>
<gene>
    <name evidence="2" type="ORF">BASA50_007511</name>
</gene>
<dbReference type="Proteomes" id="UP001648503">
    <property type="component" value="Unassembled WGS sequence"/>
</dbReference>